<sequence>MLMDGCGERAPAWAKLCKSLSTGKGKPSFLHFTGALKRDIEAAKIANLTNKLGVDEALSGAATIATYVLSGLLYDPRLTKLDDGPAGTSMDLLRLLICALIQEHGKQCMLINKSIAKSMPEYQILVDMAEDSDKEGSDCLTIEQHQQYIQYKSDTHLANAISKAKPATAPQSAGFF</sequence>
<keyword evidence="2" id="KW-1185">Reference proteome</keyword>
<gene>
    <name evidence="1" type="ORF">H4S07_000378</name>
</gene>
<evidence type="ECO:0000313" key="2">
    <source>
        <dbReference type="Proteomes" id="UP001140096"/>
    </source>
</evidence>
<dbReference type="EMBL" id="JANBUP010000018">
    <property type="protein sequence ID" value="KAJ2813828.1"/>
    <property type="molecule type" value="Genomic_DNA"/>
</dbReference>
<organism evidence="1 2">
    <name type="scientific">Coemansia furcata</name>
    <dbReference type="NCBI Taxonomy" id="417177"/>
    <lineage>
        <taxon>Eukaryota</taxon>
        <taxon>Fungi</taxon>
        <taxon>Fungi incertae sedis</taxon>
        <taxon>Zoopagomycota</taxon>
        <taxon>Kickxellomycotina</taxon>
        <taxon>Kickxellomycetes</taxon>
        <taxon>Kickxellales</taxon>
        <taxon>Kickxellaceae</taxon>
        <taxon>Coemansia</taxon>
    </lineage>
</organism>
<accession>A0ACC1LRF2</accession>
<dbReference type="Proteomes" id="UP001140096">
    <property type="component" value="Unassembled WGS sequence"/>
</dbReference>
<proteinExistence type="predicted"/>
<name>A0ACC1LRF2_9FUNG</name>
<evidence type="ECO:0000313" key="1">
    <source>
        <dbReference type="EMBL" id="KAJ2813828.1"/>
    </source>
</evidence>
<protein>
    <submittedName>
        <fullName evidence="1">Uncharacterized protein</fullName>
    </submittedName>
</protein>
<reference evidence="1" key="1">
    <citation type="submission" date="2022-07" db="EMBL/GenBank/DDBJ databases">
        <title>Phylogenomic reconstructions and comparative analyses of Kickxellomycotina fungi.</title>
        <authorList>
            <person name="Reynolds N.K."/>
            <person name="Stajich J.E."/>
            <person name="Barry K."/>
            <person name="Grigoriev I.V."/>
            <person name="Crous P."/>
            <person name="Smith M.E."/>
        </authorList>
    </citation>
    <scope>NUCLEOTIDE SEQUENCE</scope>
    <source>
        <strain evidence="1">CBS 102833</strain>
    </source>
</reference>
<comment type="caution">
    <text evidence="1">The sequence shown here is derived from an EMBL/GenBank/DDBJ whole genome shotgun (WGS) entry which is preliminary data.</text>
</comment>